<gene>
    <name evidence="2" type="ORF">SSLN_LOCUS13149</name>
</gene>
<name>A0A183T9K1_SCHSO</name>
<evidence type="ECO:0000313" key="2">
    <source>
        <dbReference type="EMBL" id="VDL99534.1"/>
    </source>
</evidence>
<keyword evidence="1" id="KW-0472">Membrane</keyword>
<keyword evidence="1" id="KW-0812">Transmembrane</keyword>
<feature type="transmembrane region" description="Helical" evidence="1">
    <location>
        <begin position="37"/>
        <end position="55"/>
    </location>
</feature>
<organism evidence="4">
    <name type="scientific">Schistocephalus solidus</name>
    <name type="common">Tapeworm</name>
    <dbReference type="NCBI Taxonomy" id="70667"/>
    <lineage>
        <taxon>Eukaryota</taxon>
        <taxon>Metazoa</taxon>
        <taxon>Spiralia</taxon>
        <taxon>Lophotrochozoa</taxon>
        <taxon>Platyhelminthes</taxon>
        <taxon>Cestoda</taxon>
        <taxon>Eucestoda</taxon>
        <taxon>Diphyllobothriidea</taxon>
        <taxon>Diphyllobothriidae</taxon>
        <taxon>Schistocephalus</taxon>
    </lineage>
</organism>
<dbReference type="AlphaFoldDB" id="A0A183T9K1"/>
<proteinExistence type="predicted"/>
<evidence type="ECO:0000313" key="4">
    <source>
        <dbReference type="WBParaSite" id="SSLN_0001365201-mRNA-1"/>
    </source>
</evidence>
<reference evidence="4" key="1">
    <citation type="submission" date="2016-06" db="UniProtKB">
        <authorList>
            <consortium name="WormBaseParasite"/>
        </authorList>
    </citation>
    <scope>IDENTIFICATION</scope>
</reference>
<evidence type="ECO:0000313" key="3">
    <source>
        <dbReference type="Proteomes" id="UP000275846"/>
    </source>
</evidence>
<evidence type="ECO:0000256" key="1">
    <source>
        <dbReference type="SAM" id="Phobius"/>
    </source>
</evidence>
<dbReference type="EMBL" id="UYSU01037841">
    <property type="protein sequence ID" value="VDL99534.1"/>
    <property type="molecule type" value="Genomic_DNA"/>
</dbReference>
<keyword evidence="1" id="KW-1133">Transmembrane helix</keyword>
<dbReference type="WBParaSite" id="SSLN_0001365201-mRNA-1">
    <property type="protein sequence ID" value="SSLN_0001365201-mRNA-1"/>
    <property type="gene ID" value="SSLN_0001365201"/>
</dbReference>
<sequence length="310" mass="34780">MYDQTSCKSSSKPILQAGIEYYFGATFVDLRRVNDGFHAGIYVSVAVALVILLAVDHSRRVVASTSVQILQVVSWVCVRYRLPLCGQDRQDVLVAEIRDANGWMDHRLIISKMRLRLQPQRRPQGVLGAHGLSGCNDNSLLRLPSDPEKATMVHPRTQRWQLLDYALVRRQDRQDLLVAKIRDANGWTDHRLIISKMRLRIQPQRRPQVNETTTPRDAGKDKSILTFAALAVEINAESEPVEMTVGGNACEQRQRNCCVKRPPMVTHCGVTIATGVNNFRHGGLGLCDVLSNVSTDVLPLQILVLRACWL</sequence>
<reference evidence="2 3" key="2">
    <citation type="submission" date="2018-11" db="EMBL/GenBank/DDBJ databases">
        <authorList>
            <consortium name="Pathogen Informatics"/>
        </authorList>
    </citation>
    <scope>NUCLEOTIDE SEQUENCE [LARGE SCALE GENOMIC DNA]</scope>
    <source>
        <strain evidence="2 3">NST_G2</strain>
    </source>
</reference>
<accession>A0A183T9K1</accession>
<keyword evidence="3" id="KW-1185">Reference proteome</keyword>
<dbReference type="Proteomes" id="UP000275846">
    <property type="component" value="Unassembled WGS sequence"/>
</dbReference>
<protein>
    <submittedName>
        <fullName evidence="2 4">Uncharacterized protein</fullName>
    </submittedName>
</protein>